<dbReference type="Gene3D" id="1.20.1250.20">
    <property type="entry name" value="MFS general substrate transporter like domains"/>
    <property type="match status" value="1"/>
</dbReference>
<dbReference type="GO" id="GO:0005886">
    <property type="term" value="C:plasma membrane"/>
    <property type="evidence" value="ECO:0007669"/>
    <property type="project" value="UniProtKB-SubCell"/>
</dbReference>
<feature type="transmembrane region" description="Helical" evidence="6">
    <location>
        <begin position="386"/>
        <end position="407"/>
    </location>
</feature>
<evidence type="ECO:0000256" key="4">
    <source>
        <dbReference type="ARBA" id="ARBA00022989"/>
    </source>
</evidence>
<feature type="transmembrane region" description="Helical" evidence="6">
    <location>
        <begin position="263"/>
        <end position="284"/>
    </location>
</feature>
<keyword evidence="5 6" id="KW-0472">Membrane</keyword>
<sequence>MSRSKAAHFVAVVCLWFSLYVYIPYQTPYLTGMGVAAGVVGTVIGAYGTMQIVLRVPLGVMADYLGRHRAIISAGVALGGAACVVRVLVPDEQGYLVANVVSGCAASTWISFMVLYCQYYPPDRQQKATSTMIMACNLGMCLAFVFGAALYGFGGMPLLCTAGAIAGFAGLAASAFIRQEEGFSRGGAPSAAAEGALATDATPDADAPAVRRGGMAAVRDLLSVCANRRLVLFSVLALVQQGVQMSTAMSFTTQILQDEGATAGFVGAASVFYMVAAVASAQFASTQRCARRGPRFYVPLVFVLMGAYCVLVPAVGNIYVVFALQALPGMSTGILLSYLTSESMAGVPPEKNSTAMGFFQAVYAVGMSLFPMIVGALAGWSSLGTGYAFLAAASVAGALASGAHYAAEARRLGR</sequence>
<keyword evidence="8" id="KW-1185">Reference proteome</keyword>
<organism evidence="7 8">
    <name type="scientific">Gordonibacter massiliensis</name>
    <name type="common">ex Traore et al. 2017</name>
    <dbReference type="NCBI Taxonomy" id="1841863"/>
    <lineage>
        <taxon>Bacteria</taxon>
        <taxon>Bacillati</taxon>
        <taxon>Actinomycetota</taxon>
        <taxon>Coriobacteriia</taxon>
        <taxon>Eggerthellales</taxon>
        <taxon>Eggerthellaceae</taxon>
        <taxon>Gordonibacter</taxon>
    </lineage>
</organism>
<dbReference type="GO" id="GO:0022857">
    <property type="term" value="F:transmembrane transporter activity"/>
    <property type="evidence" value="ECO:0007669"/>
    <property type="project" value="InterPro"/>
</dbReference>
<name>A0A842JA68_9ACTN</name>
<dbReference type="CDD" id="cd17490">
    <property type="entry name" value="MFS_YxlH_like"/>
    <property type="match status" value="1"/>
</dbReference>
<feature type="transmembrane region" description="Helical" evidence="6">
    <location>
        <begin position="7"/>
        <end position="23"/>
    </location>
</feature>
<dbReference type="PANTHER" id="PTHR43124">
    <property type="entry name" value="PURINE EFFLUX PUMP PBUE"/>
    <property type="match status" value="1"/>
</dbReference>
<keyword evidence="4 6" id="KW-1133">Transmembrane helix</keyword>
<comment type="caution">
    <text evidence="7">The sequence shown here is derived from an EMBL/GenBank/DDBJ whole genome shotgun (WGS) entry which is preliminary data.</text>
</comment>
<feature type="transmembrane region" description="Helical" evidence="6">
    <location>
        <begin position="296"/>
        <end position="316"/>
    </location>
</feature>
<accession>A0A842JA68</accession>
<keyword evidence="3 6" id="KW-0812">Transmembrane</keyword>
<feature type="transmembrane region" description="Helical" evidence="6">
    <location>
        <begin position="156"/>
        <end position="177"/>
    </location>
</feature>
<gene>
    <name evidence="7" type="ORF">H7313_03235</name>
</gene>
<dbReference type="RefSeq" id="WP_185904298.1">
    <property type="nucleotide sequence ID" value="NZ_JACMSE010000001.1"/>
</dbReference>
<dbReference type="SUPFAM" id="SSF103473">
    <property type="entry name" value="MFS general substrate transporter"/>
    <property type="match status" value="1"/>
</dbReference>
<evidence type="ECO:0000313" key="8">
    <source>
        <dbReference type="Proteomes" id="UP000587396"/>
    </source>
</evidence>
<comment type="subcellular location">
    <subcellularLocation>
        <location evidence="1">Cell membrane</location>
        <topology evidence="1">Multi-pass membrane protein</topology>
    </subcellularLocation>
</comment>
<dbReference type="Proteomes" id="UP000587396">
    <property type="component" value="Unassembled WGS sequence"/>
</dbReference>
<dbReference type="PANTHER" id="PTHR43124:SF3">
    <property type="entry name" value="CHLORAMPHENICOL EFFLUX PUMP RV0191"/>
    <property type="match status" value="1"/>
</dbReference>
<evidence type="ECO:0000256" key="2">
    <source>
        <dbReference type="ARBA" id="ARBA00022475"/>
    </source>
</evidence>
<reference evidence="7 8" key="1">
    <citation type="submission" date="2020-08" db="EMBL/GenBank/DDBJ databases">
        <authorList>
            <person name="Liu C."/>
            <person name="Sun Q."/>
        </authorList>
    </citation>
    <scope>NUCLEOTIDE SEQUENCE [LARGE SCALE GENOMIC DNA]</scope>
    <source>
        <strain evidence="7 8">N22</strain>
    </source>
</reference>
<feature type="transmembrane region" description="Helical" evidence="6">
    <location>
        <begin position="322"/>
        <end position="340"/>
    </location>
</feature>
<dbReference type="EMBL" id="JACMSE010000001">
    <property type="protein sequence ID" value="MBC2888364.1"/>
    <property type="molecule type" value="Genomic_DNA"/>
</dbReference>
<dbReference type="InterPro" id="IPR050189">
    <property type="entry name" value="MFS_Efflux_Transporters"/>
</dbReference>
<protein>
    <submittedName>
        <fullName evidence="7">MFS transporter</fullName>
    </submittedName>
</protein>
<evidence type="ECO:0000313" key="7">
    <source>
        <dbReference type="EMBL" id="MBC2888364.1"/>
    </source>
</evidence>
<dbReference type="Pfam" id="PF07690">
    <property type="entry name" value="MFS_1"/>
    <property type="match status" value="1"/>
</dbReference>
<feature type="transmembrane region" description="Helical" evidence="6">
    <location>
        <begin position="128"/>
        <end position="150"/>
    </location>
</feature>
<feature type="transmembrane region" description="Helical" evidence="6">
    <location>
        <begin position="29"/>
        <end position="49"/>
    </location>
</feature>
<feature type="transmembrane region" description="Helical" evidence="6">
    <location>
        <begin position="361"/>
        <end position="380"/>
    </location>
</feature>
<evidence type="ECO:0000256" key="1">
    <source>
        <dbReference type="ARBA" id="ARBA00004651"/>
    </source>
</evidence>
<dbReference type="InterPro" id="IPR036259">
    <property type="entry name" value="MFS_trans_sf"/>
</dbReference>
<evidence type="ECO:0000256" key="5">
    <source>
        <dbReference type="ARBA" id="ARBA00023136"/>
    </source>
</evidence>
<keyword evidence="2" id="KW-1003">Cell membrane</keyword>
<proteinExistence type="predicted"/>
<evidence type="ECO:0000256" key="6">
    <source>
        <dbReference type="SAM" id="Phobius"/>
    </source>
</evidence>
<dbReference type="InterPro" id="IPR011701">
    <property type="entry name" value="MFS"/>
</dbReference>
<feature type="transmembrane region" description="Helical" evidence="6">
    <location>
        <begin position="70"/>
        <end position="89"/>
    </location>
</feature>
<feature type="transmembrane region" description="Helical" evidence="6">
    <location>
        <begin position="230"/>
        <end position="251"/>
    </location>
</feature>
<evidence type="ECO:0000256" key="3">
    <source>
        <dbReference type="ARBA" id="ARBA00022692"/>
    </source>
</evidence>
<feature type="transmembrane region" description="Helical" evidence="6">
    <location>
        <begin position="95"/>
        <end position="116"/>
    </location>
</feature>
<dbReference type="AlphaFoldDB" id="A0A842JA68"/>